<accession>A0A1S2MAQ8</accession>
<reference evidence="1 2" key="1">
    <citation type="submission" date="2016-10" db="EMBL/GenBank/DDBJ databases">
        <title>Draft genome sequences of four alkaliphilic bacteria belonging to the Anaerobacillus genus.</title>
        <authorList>
            <person name="Bassil N.M."/>
            <person name="Lloyd J.R."/>
        </authorList>
    </citation>
    <scope>NUCLEOTIDE SEQUENCE [LARGE SCALE GENOMIC DNA]</scope>
    <source>
        <strain evidence="1 2">DSM 22531</strain>
    </source>
</reference>
<dbReference type="OrthoDB" id="501284at2"/>
<dbReference type="EMBL" id="MLQS01000001">
    <property type="protein sequence ID" value="OIJ21862.1"/>
    <property type="molecule type" value="Genomic_DNA"/>
</dbReference>
<name>A0A1S2MAQ8_9BACI</name>
<organism evidence="1 2">
    <name type="scientific">Anaerobacillus alkalidiazotrophicus</name>
    <dbReference type="NCBI Taxonomy" id="472963"/>
    <lineage>
        <taxon>Bacteria</taxon>
        <taxon>Bacillati</taxon>
        <taxon>Bacillota</taxon>
        <taxon>Bacilli</taxon>
        <taxon>Bacillales</taxon>
        <taxon>Bacillaceae</taxon>
        <taxon>Anaerobacillus</taxon>
    </lineage>
</organism>
<comment type="caution">
    <text evidence="1">The sequence shown here is derived from an EMBL/GenBank/DDBJ whole genome shotgun (WGS) entry which is preliminary data.</text>
</comment>
<dbReference type="AlphaFoldDB" id="A0A1S2MAQ8"/>
<protein>
    <submittedName>
        <fullName evidence="1">Uncharacterized protein</fullName>
    </submittedName>
</protein>
<evidence type="ECO:0000313" key="2">
    <source>
        <dbReference type="Proteomes" id="UP000180057"/>
    </source>
</evidence>
<dbReference type="Proteomes" id="UP000180057">
    <property type="component" value="Unassembled WGS sequence"/>
</dbReference>
<dbReference type="RefSeq" id="WP_071388442.1">
    <property type="nucleotide sequence ID" value="NZ_MLQS01000001.1"/>
</dbReference>
<sequence length="110" mass="13318">MQIFENMIIAFDHPSTEKVKFERVLWISSDQSEVVLMNIDDKNNLQFPYFRLYDELVQQIEGGQARTFSIEPDLRLLSPNKYPNPMHIQSHRKMKRVRLFRLKCCFQKRR</sequence>
<evidence type="ECO:0000313" key="1">
    <source>
        <dbReference type="EMBL" id="OIJ21862.1"/>
    </source>
</evidence>
<gene>
    <name evidence="1" type="ORF">BKP45_03980</name>
</gene>
<proteinExistence type="predicted"/>
<keyword evidence="2" id="KW-1185">Reference proteome</keyword>